<proteinExistence type="predicted"/>
<reference evidence="1" key="1">
    <citation type="submission" date="2020-05" db="EMBL/GenBank/DDBJ databases">
        <title>Large-scale comparative analyses of tick genomes elucidate their genetic diversity and vector capacities.</title>
        <authorList>
            <person name="Jia N."/>
            <person name="Wang J."/>
            <person name="Shi W."/>
            <person name="Du L."/>
            <person name="Sun Y."/>
            <person name="Zhan W."/>
            <person name="Jiang J."/>
            <person name="Wang Q."/>
            <person name="Zhang B."/>
            <person name="Ji P."/>
            <person name="Sakyi L.B."/>
            <person name="Cui X."/>
            <person name="Yuan T."/>
            <person name="Jiang B."/>
            <person name="Yang W."/>
            <person name="Lam T.T.-Y."/>
            <person name="Chang Q."/>
            <person name="Ding S."/>
            <person name="Wang X."/>
            <person name="Zhu J."/>
            <person name="Ruan X."/>
            <person name="Zhao L."/>
            <person name="Wei J."/>
            <person name="Que T."/>
            <person name="Du C."/>
            <person name="Cheng J."/>
            <person name="Dai P."/>
            <person name="Han X."/>
            <person name="Huang E."/>
            <person name="Gao Y."/>
            <person name="Liu J."/>
            <person name="Shao H."/>
            <person name="Ye R."/>
            <person name="Li L."/>
            <person name="Wei W."/>
            <person name="Wang X."/>
            <person name="Wang C."/>
            <person name="Yang T."/>
            <person name="Huo Q."/>
            <person name="Li W."/>
            <person name="Guo W."/>
            <person name="Chen H."/>
            <person name="Zhou L."/>
            <person name="Ni X."/>
            <person name="Tian J."/>
            <person name="Zhou Y."/>
            <person name="Sheng Y."/>
            <person name="Liu T."/>
            <person name="Pan Y."/>
            <person name="Xia L."/>
            <person name="Li J."/>
            <person name="Zhao F."/>
            <person name="Cao W."/>
        </authorList>
    </citation>
    <scope>NUCLEOTIDE SEQUENCE</scope>
    <source>
        <strain evidence="1">Hyas-2018</strain>
    </source>
</reference>
<organism evidence="1 2">
    <name type="scientific">Hyalomma asiaticum</name>
    <name type="common">Tick</name>
    <dbReference type="NCBI Taxonomy" id="266040"/>
    <lineage>
        <taxon>Eukaryota</taxon>
        <taxon>Metazoa</taxon>
        <taxon>Ecdysozoa</taxon>
        <taxon>Arthropoda</taxon>
        <taxon>Chelicerata</taxon>
        <taxon>Arachnida</taxon>
        <taxon>Acari</taxon>
        <taxon>Parasitiformes</taxon>
        <taxon>Ixodida</taxon>
        <taxon>Ixodoidea</taxon>
        <taxon>Ixodidae</taxon>
        <taxon>Hyalomminae</taxon>
        <taxon>Hyalomma</taxon>
    </lineage>
</organism>
<evidence type="ECO:0000313" key="2">
    <source>
        <dbReference type="Proteomes" id="UP000821845"/>
    </source>
</evidence>
<comment type="caution">
    <text evidence="1">The sequence shown here is derived from an EMBL/GenBank/DDBJ whole genome shotgun (WGS) entry which is preliminary data.</text>
</comment>
<protein>
    <submittedName>
        <fullName evidence="1">Uncharacterized protein</fullName>
    </submittedName>
</protein>
<sequence length="384" mass="43173">MGEGGVEGVVSHVSQKTSRITLEQTKDANTKEPLFGTLHFYAHEISSFIGAPDALPKLQRPIATGFEVIDEVNDQLSEAIKAIEKELSISVAFEGVNVGRHGSLSVLAVATSSKVYVFDVQKLKKELFNHGLKEIFESDDIEKVADVIIYLDQKLGTGGFHLPSYVRGLQNCLRSFLNFTYDHLKYTRSRQGSHEDEVCAWGQRPLSLRQIDALVKDVVYLGELARACLKQMLQKFLLGVEYFLDLDRGCSEEELQCLPPQHKLPMGFRDALKLGGNCAAPNKNYYNGYDEDCRREYGHNGKKDNRHYQHRGIPRRGGRGSFMNNQMYSKGPGEVHHQEECNNKQDESSCVKDDDWVEDSLLYIAMHQQKRGASEELADAVAAL</sequence>
<name>A0ACB7SSW4_HYAAI</name>
<dbReference type="Proteomes" id="UP000821845">
    <property type="component" value="Chromosome 3"/>
</dbReference>
<dbReference type="EMBL" id="CM023483">
    <property type="protein sequence ID" value="KAH6937136.1"/>
    <property type="molecule type" value="Genomic_DNA"/>
</dbReference>
<gene>
    <name evidence="1" type="ORF">HPB50_025782</name>
</gene>
<accession>A0ACB7SSW4</accession>
<keyword evidence="2" id="KW-1185">Reference proteome</keyword>
<evidence type="ECO:0000313" key="1">
    <source>
        <dbReference type="EMBL" id="KAH6937136.1"/>
    </source>
</evidence>